<dbReference type="Proteomes" id="UP001164286">
    <property type="component" value="Unassembled WGS sequence"/>
</dbReference>
<sequence>MSTSQSGSTIGTGHTSQPATASTDHPTRTHCWRTDYTTELDDPRRTVRLGEFMDLDAQLSVLKQYFFKDTSVTNERLRKAEFPGEEGDEELLIERAMTKTDAAGNSVSVAHDWREIDELDVDFGPEPFETHPIIIEIAREGNRGTIMNGGTSRSVGKSKVLHKEIFQNGDRNTMIGVRIWKCHGGEHGLEWLKTCYPKVDPKKLQDAWWGNQQSRTAASSVETPSQTFHRWQR</sequence>
<evidence type="ECO:0000256" key="1">
    <source>
        <dbReference type="SAM" id="MobiDB-lite"/>
    </source>
</evidence>
<keyword evidence="3" id="KW-1185">Reference proteome</keyword>
<organism evidence="2 3">
    <name type="scientific">Dioszegia hungarica</name>
    <dbReference type="NCBI Taxonomy" id="4972"/>
    <lineage>
        <taxon>Eukaryota</taxon>
        <taxon>Fungi</taxon>
        <taxon>Dikarya</taxon>
        <taxon>Basidiomycota</taxon>
        <taxon>Agaricomycotina</taxon>
        <taxon>Tremellomycetes</taxon>
        <taxon>Tremellales</taxon>
        <taxon>Bulleribasidiaceae</taxon>
        <taxon>Dioszegia</taxon>
    </lineage>
</organism>
<evidence type="ECO:0000313" key="3">
    <source>
        <dbReference type="Proteomes" id="UP001164286"/>
    </source>
</evidence>
<feature type="compositionally biased region" description="Low complexity" evidence="1">
    <location>
        <begin position="1"/>
        <end position="16"/>
    </location>
</feature>
<proteinExistence type="predicted"/>
<dbReference type="EMBL" id="JAKWFO010000014">
    <property type="protein sequence ID" value="KAI9632742.1"/>
    <property type="molecule type" value="Genomic_DNA"/>
</dbReference>
<evidence type="ECO:0000313" key="2">
    <source>
        <dbReference type="EMBL" id="KAI9632742.1"/>
    </source>
</evidence>
<name>A0AA38LQ11_9TREE</name>
<feature type="region of interest" description="Disordered" evidence="1">
    <location>
        <begin position="214"/>
        <end position="233"/>
    </location>
</feature>
<comment type="caution">
    <text evidence="2">The sequence shown here is derived from an EMBL/GenBank/DDBJ whole genome shotgun (WGS) entry which is preliminary data.</text>
</comment>
<dbReference type="GeneID" id="77730607"/>
<feature type="region of interest" description="Disordered" evidence="1">
    <location>
        <begin position="1"/>
        <end position="29"/>
    </location>
</feature>
<reference evidence="2" key="1">
    <citation type="journal article" date="2022" name="G3 (Bethesda)">
        <title>High quality genome of the basidiomycete yeast Dioszegia hungarica PDD-24b-2 isolated from cloud water.</title>
        <authorList>
            <person name="Jarrige D."/>
            <person name="Haridas S."/>
            <person name="Bleykasten-Grosshans C."/>
            <person name="Joly M."/>
            <person name="Nadalig T."/>
            <person name="Sancelme M."/>
            <person name="Vuilleumier S."/>
            <person name="Grigoriev I.V."/>
            <person name="Amato P."/>
            <person name="Bringel F."/>
        </authorList>
    </citation>
    <scope>NUCLEOTIDE SEQUENCE</scope>
    <source>
        <strain evidence="2">PDD-24b-2</strain>
    </source>
</reference>
<dbReference type="RefSeq" id="XP_052942519.1">
    <property type="nucleotide sequence ID" value="XM_053091402.1"/>
</dbReference>
<dbReference type="AlphaFoldDB" id="A0AA38LQ11"/>
<accession>A0AA38LQ11</accession>
<gene>
    <name evidence="2" type="ORF">MKK02DRAFT_41054</name>
</gene>
<protein>
    <submittedName>
        <fullName evidence="2">Uncharacterized protein</fullName>
    </submittedName>
</protein>